<evidence type="ECO:0000259" key="2">
    <source>
        <dbReference type="Pfam" id="PF22807"/>
    </source>
</evidence>
<reference evidence="3 4" key="1">
    <citation type="submission" date="2016-01" db="EMBL/GenBank/DDBJ databases">
        <title>Biosynthesis of antibiotic leucinostatins and their inhibition on Phytophthora in bio-control Purpureocillium lilacinum.</title>
        <authorList>
            <person name="Wang G."/>
            <person name="Liu Z."/>
            <person name="Lin R."/>
            <person name="Li E."/>
            <person name="Mao Z."/>
            <person name="Ling J."/>
            <person name="Yin W."/>
            <person name="Xie B."/>
        </authorList>
    </citation>
    <scope>NUCLEOTIDE SEQUENCE [LARGE SCALE GENOMIC DNA]</scope>
    <source>
        <strain evidence="3">PLBJ-1</strain>
    </source>
</reference>
<proteinExistence type="predicted"/>
<dbReference type="InterPro" id="IPR011042">
    <property type="entry name" value="6-blade_b-propeller_TolB-like"/>
</dbReference>
<evidence type="ECO:0000313" key="4">
    <source>
        <dbReference type="Proteomes" id="UP000078240"/>
    </source>
</evidence>
<dbReference type="SUPFAM" id="SSF50952">
    <property type="entry name" value="Soluble quinoprotein glucose dehydrogenase"/>
    <property type="match status" value="1"/>
</dbReference>
<accession>A0A179GXU1</accession>
<protein>
    <submittedName>
        <fullName evidence="3">Glucose/sorbosone dehydrogenase</fullName>
    </submittedName>
</protein>
<keyword evidence="1" id="KW-0732">Signal</keyword>
<dbReference type="EMBL" id="LSBH01000003">
    <property type="protein sequence ID" value="OAQ82308.1"/>
    <property type="molecule type" value="Genomic_DNA"/>
</dbReference>
<evidence type="ECO:0000256" key="1">
    <source>
        <dbReference type="SAM" id="SignalP"/>
    </source>
</evidence>
<dbReference type="Pfam" id="PF22807">
    <property type="entry name" value="TrAA12"/>
    <property type="match status" value="1"/>
</dbReference>
<dbReference type="Gene3D" id="2.120.10.30">
    <property type="entry name" value="TolB, C-terminal domain"/>
    <property type="match status" value="1"/>
</dbReference>
<dbReference type="PANTHER" id="PTHR47572">
    <property type="entry name" value="LIPOPROTEIN-RELATED"/>
    <property type="match status" value="1"/>
</dbReference>
<organism evidence="3 4">
    <name type="scientific">Purpureocillium lilacinum</name>
    <name type="common">Paecilomyces lilacinus</name>
    <dbReference type="NCBI Taxonomy" id="33203"/>
    <lineage>
        <taxon>Eukaryota</taxon>
        <taxon>Fungi</taxon>
        <taxon>Dikarya</taxon>
        <taxon>Ascomycota</taxon>
        <taxon>Pezizomycotina</taxon>
        <taxon>Sordariomycetes</taxon>
        <taxon>Hypocreomycetidae</taxon>
        <taxon>Hypocreales</taxon>
        <taxon>Ophiocordycipitaceae</taxon>
        <taxon>Purpureocillium</taxon>
    </lineage>
</organism>
<dbReference type="Proteomes" id="UP000078240">
    <property type="component" value="Unassembled WGS sequence"/>
</dbReference>
<feature type="domain" description="Pyrroloquinoline quinone-dependent pyranose dehydrogenase beta-propeller" evidence="2">
    <location>
        <begin position="43"/>
        <end position="438"/>
    </location>
</feature>
<sequence length="476" mass="50762">MALRSLLVALAAAAAVTDAAAKVIVPRADDSCPNKLKVSYEPPVAAKGWQYRLAAHGFKKPRSIAFDKDGALLVVDSGVGVFRLTVDQDQGETCVVTSQPKKIISSTELNHGLALSDDGKTLYASSSSKVYAWAYDAKAGTVADSNRTVIANMSSTDKTTRTLLMSQKKPGMLVVSRGTVDDEDPLARNKSSGHAQIRAFDVSRLGDKDAPYGFMDGVLLGWGLRNSVGVAEDPSKGGIWSVENSIDEITRNGEDIHQDNPGEELNYHGRLNDSSTTKDQGGNYGFPRCYAIWNTTSFPNLGSLKTADQFPGPDDAKTLSDDQCNKDYVAPRLAFQAHTAPLDIKFSRDGSNAFLSFHGSWNRKNPTGYRIASVAFNKDTGEPTAAHDSMTAAVDVLSTPDLANCPDGCFRPVGLAWDAKGRLWVTSDSTGEIFILNQNGTSDDGGNSIGSRSLVADKAATWAVVLAAVVAGLFLA</sequence>
<dbReference type="InterPro" id="IPR054539">
    <property type="entry name" value="Beta-prop_PDH"/>
</dbReference>
<dbReference type="AlphaFoldDB" id="A0A179GXU1"/>
<gene>
    <name evidence="3" type="ORF">VFPBJ_04892</name>
</gene>
<evidence type="ECO:0000313" key="3">
    <source>
        <dbReference type="EMBL" id="OAQ82308.1"/>
    </source>
</evidence>
<dbReference type="PANTHER" id="PTHR47572:SF4">
    <property type="entry name" value="LACTONASE DRP35"/>
    <property type="match status" value="1"/>
</dbReference>
<dbReference type="OrthoDB" id="507128at2759"/>
<feature type="chain" id="PRO_5043137025" evidence="1">
    <location>
        <begin position="22"/>
        <end position="476"/>
    </location>
</feature>
<feature type="signal peptide" evidence="1">
    <location>
        <begin position="1"/>
        <end position="21"/>
    </location>
</feature>
<comment type="caution">
    <text evidence="3">The sequence shown here is derived from an EMBL/GenBank/DDBJ whole genome shotgun (WGS) entry which is preliminary data.</text>
</comment>
<dbReference type="InterPro" id="IPR011041">
    <property type="entry name" value="Quinoprot_gluc/sorb_DH_b-prop"/>
</dbReference>
<dbReference type="InterPro" id="IPR051262">
    <property type="entry name" value="SMP-30/CGR1_Lactonase"/>
</dbReference>
<name>A0A179GXU1_PURLI</name>